<feature type="domain" description="tRNA-guanine(15) transglycosylase-like" evidence="1">
    <location>
        <begin position="145"/>
        <end position="263"/>
    </location>
</feature>
<sequence>MSGQFIPVVTTSAGNCLSMSNWKSAGVGQLSFYLDELLMKPGLAFFEDNNLDLRSYCGWFGDWVLNLGSLRILNTHCLIRSRYDGQLISIELPELAALILKLNPDFLVLPIAAGSLEILWRDLPANIKLISNSDADPVFGICSYSPGECFKTFYSLVQDSQQPLYLMGSFNWQQFQQLAGLPLHIVESDQPAADALSGKVYAGMEVLNLQDEIWRMDHQPIDKHCGCSACQQGLTRAYFHHLLQHTPLLCQRFLIQHNIHYCLHHLP</sequence>
<dbReference type="EMBL" id="LNYS01000025">
    <property type="protein sequence ID" value="KTD45342.1"/>
    <property type="molecule type" value="Genomic_DNA"/>
</dbReference>
<keyword evidence="2" id="KW-0808">Transferase</keyword>
<dbReference type="PANTHER" id="PTHR46064:SF1">
    <property type="entry name" value="QUEUINE TRNA-RIBOSYLTRANSFERASE ACCESSORY SUBUNIT 2"/>
    <property type="match status" value="1"/>
</dbReference>
<name>A0A0W0XLE6_9GAMM</name>
<dbReference type="Pfam" id="PF01702">
    <property type="entry name" value="TGT"/>
    <property type="match status" value="1"/>
</dbReference>
<organism evidence="2 3">
    <name type="scientific">Legionella quinlivanii</name>
    <dbReference type="NCBI Taxonomy" id="45073"/>
    <lineage>
        <taxon>Bacteria</taxon>
        <taxon>Pseudomonadati</taxon>
        <taxon>Pseudomonadota</taxon>
        <taxon>Gammaproteobacteria</taxon>
        <taxon>Legionellales</taxon>
        <taxon>Legionellaceae</taxon>
        <taxon>Legionella</taxon>
    </lineage>
</organism>
<reference evidence="2 3" key="1">
    <citation type="submission" date="2015-11" db="EMBL/GenBank/DDBJ databases">
        <title>Genomic analysis of 38 Legionella species identifies large and diverse effector repertoires.</title>
        <authorList>
            <person name="Burstein D."/>
            <person name="Amaro F."/>
            <person name="Zusman T."/>
            <person name="Lifshitz Z."/>
            <person name="Cohen O."/>
            <person name="Gilbert J.A."/>
            <person name="Pupko T."/>
            <person name="Shuman H.A."/>
            <person name="Segal G."/>
        </authorList>
    </citation>
    <scope>NUCLEOTIDE SEQUENCE [LARGE SCALE GENOMIC DNA]</scope>
    <source>
        <strain evidence="2 3">CDC#1442-AUS-E</strain>
    </source>
</reference>
<dbReference type="GO" id="GO:0016740">
    <property type="term" value="F:transferase activity"/>
    <property type="evidence" value="ECO:0007669"/>
    <property type="project" value="UniProtKB-KW"/>
</dbReference>
<dbReference type="RefSeq" id="WP_058508869.1">
    <property type="nucleotide sequence ID" value="NZ_CAAAIK010000014.1"/>
</dbReference>
<dbReference type="InterPro" id="IPR002616">
    <property type="entry name" value="tRNA_ribo_trans-like"/>
</dbReference>
<dbReference type="GO" id="GO:0006400">
    <property type="term" value="P:tRNA modification"/>
    <property type="evidence" value="ECO:0007669"/>
    <property type="project" value="InterPro"/>
</dbReference>
<evidence type="ECO:0000313" key="3">
    <source>
        <dbReference type="Proteomes" id="UP000054618"/>
    </source>
</evidence>
<protein>
    <submittedName>
        <fullName evidence="2">Queuine tRNA-ribosyltransferase</fullName>
    </submittedName>
</protein>
<dbReference type="Proteomes" id="UP000054618">
    <property type="component" value="Unassembled WGS sequence"/>
</dbReference>
<dbReference type="PANTHER" id="PTHR46064">
    <property type="entry name" value="QUEUINE TRNA-RIBOSYLTRANSFERASE ACCESSORY SUBUNIT 2"/>
    <property type="match status" value="1"/>
</dbReference>
<dbReference type="AlphaFoldDB" id="A0A0W0XLE6"/>
<gene>
    <name evidence="2" type="primary">tgt</name>
    <name evidence="2" type="ORF">Lqui_2813</name>
</gene>
<evidence type="ECO:0000313" key="2">
    <source>
        <dbReference type="EMBL" id="KTD45342.1"/>
    </source>
</evidence>
<keyword evidence="3" id="KW-1185">Reference proteome</keyword>
<comment type="caution">
    <text evidence="2">The sequence shown here is derived from an EMBL/GenBank/DDBJ whole genome shotgun (WGS) entry which is preliminary data.</text>
</comment>
<dbReference type="PATRIC" id="fig|45073.5.peg.2989"/>
<proteinExistence type="predicted"/>
<accession>A0A0W0XLE6</accession>
<evidence type="ECO:0000259" key="1">
    <source>
        <dbReference type="Pfam" id="PF01702"/>
    </source>
</evidence>
<dbReference type="SUPFAM" id="SSF51713">
    <property type="entry name" value="tRNA-guanine transglycosylase"/>
    <property type="match status" value="1"/>
</dbReference>
<dbReference type="NCBIfam" id="TIGR00449">
    <property type="entry name" value="tgt_general"/>
    <property type="match status" value="1"/>
</dbReference>
<dbReference type="InterPro" id="IPR050852">
    <property type="entry name" value="Queuine_tRNA-ribosyltrfase"/>
</dbReference>
<dbReference type="Gene3D" id="3.20.20.105">
    <property type="entry name" value="Queuine tRNA-ribosyltransferase-like"/>
    <property type="match status" value="1"/>
</dbReference>
<dbReference type="InterPro" id="IPR036511">
    <property type="entry name" value="TGT-like_sf"/>
</dbReference>
<dbReference type="OrthoDB" id="5647128at2"/>
<dbReference type="STRING" id="45073.Lqui_2813"/>